<dbReference type="Proteomes" id="UP001162501">
    <property type="component" value="Chromosome 13"/>
</dbReference>
<evidence type="ECO:0000313" key="2">
    <source>
        <dbReference type="Proteomes" id="UP001162501"/>
    </source>
</evidence>
<reference evidence="1" key="1">
    <citation type="submission" date="2023-05" db="EMBL/GenBank/DDBJ databases">
        <authorList>
            <consortium name="ELIXIR-Norway"/>
        </authorList>
    </citation>
    <scope>NUCLEOTIDE SEQUENCE</scope>
</reference>
<dbReference type="EMBL" id="OX596097">
    <property type="protein sequence ID" value="CAM9604856.1"/>
    <property type="molecule type" value="Genomic_DNA"/>
</dbReference>
<protein>
    <submittedName>
        <fullName evidence="1">Uncharacterized protein</fullName>
    </submittedName>
</protein>
<accession>A0AC59YE87</accession>
<organism evidence="1 2">
    <name type="scientific">Rangifer tarandus platyrhynchus</name>
    <name type="common">Svalbard reindeer</name>
    <dbReference type="NCBI Taxonomy" id="3082113"/>
    <lineage>
        <taxon>Eukaryota</taxon>
        <taxon>Metazoa</taxon>
        <taxon>Chordata</taxon>
        <taxon>Craniata</taxon>
        <taxon>Vertebrata</taxon>
        <taxon>Euteleostomi</taxon>
        <taxon>Mammalia</taxon>
        <taxon>Eutheria</taxon>
        <taxon>Laurasiatheria</taxon>
        <taxon>Artiodactyla</taxon>
        <taxon>Ruminantia</taxon>
        <taxon>Pecora</taxon>
        <taxon>Cervidae</taxon>
        <taxon>Odocoileinae</taxon>
        <taxon>Rangifer</taxon>
    </lineage>
</organism>
<reference evidence="1" key="2">
    <citation type="submission" date="2025-03" db="EMBL/GenBank/DDBJ databases">
        <authorList>
            <consortium name="ELIXIR-Norway"/>
            <consortium name="Elixir Norway"/>
        </authorList>
    </citation>
    <scope>NUCLEOTIDE SEQUENCE</scope>
</reference>
<gene>
    <name evidence="1" type="ORF">MRATA1EN22A_LOCUS4875</name>
</gene>
<evidence type="ECO:0000313" key="1">
    <source>
        <dbReference type="EMBL" id="CAM9604856.1"/>
    </source>
</evidence>
<name>A0AC59YE87_RANTA</name>
<proteinExistence type="predicted"/>
<sequence>MRHWPDTSHICENTALRMSAQPSTSTYHEEQALLQCSHFRTSSKQPAPKQPLNSMPQAFIFPLKNSFHLLRSGALNLDSMHQPQKSWDPLRCVCSVAPSCLTLCDSVDCNPPGSSVLGIS</sequence>